<name>A0A917K610_9PROT</name>
<gene>
    <name evidence="1" type="ORF">GCM10011320_06380</name>
</gene>
<dbReference type="RefSeq" id="WP_188965439.1">
    <property type="nucleotide sequence ID" value="NZ_BMKW01000001.1"/>
</dbReference>
<dbReference type="AlphaFoldDB" id="A0A917K610"/>
<dbReference type="EMBL" id="BMKW01000001">
    <property type="protein sequence ID" value="GGJ02283.1"/>
    <property type="molecule type" value="Genomic_DNA"/>
</dbReference>
<organism evidence="1 2">
    <name type="scientific">Neoroseomonas lacus</name>
    <dbReference type="NCBI Taxonomy" id="287609"/>
    <lineage>
        <taxon>Bacteria</taxon>
        <taxon>Pseudomonadati</taxon>
        <taxon>Pseudomonadota</taxon>
        <taxon>Alphaproteobacteria</taxon>
        <taxon>Acetobacterales</taxon>
        <taxon>Acetobacteraceae</taxon>
        <taxon>Neoroseomonas</taxon>
    </lineage>
</organism>
<reference evidence="1" key="1">
    <citation type="journal article" date="2014" name="Int. J. Syst. Evol. Microbiol.">
        <title>Complete genome sequence of Corynebacterium casei LMG S-19264T (=DSM 44701T), isolated from a smear-ripened cheese.</title>
        <authorList>
            <consortium name="US DOE Joint Genome Institute (JGI-PGF)"/>
            <person name="Walter F."/>
            <person name="Albersmeier A."/>
            <person name="Kalinowski J."/>
            <person name="Ruckert C."/>
        </authorList>
    </citation>
    <scope>NUCLEOTIDE SEQUENCE</scope>
    <source>
        <strain evidence="1">CGMCC 1.3617</strain>
    </source>
</reference>
<protein>
    <submittedName>
        <fullName evidence="1">Uncharacterized protein</fullName>
    </submittedName>
</protein>
<evidence type="ECO:0000313" key="1">
    <source>
        <dbReference type="EMBL" id="GGJ02283.1"/>
    </source>
</evidence>
<evidence type="ECO:0000313" key="2">
    <source>
        <dbReference type="Proteomes" id="UP000661507"/>
    </source>
</evidence>
<reference evidence="1" key="2">
    <citation type="submission" date="2020-09" db="EMBL/GenBank/DDBJ databases">
        <authorList>
            <person name="Sun Q."/>
            <person name="Zhou Y."/>
        </authorList>
    </citation>
    <scope>NUCLEOTIDE SEQUENCE</scope>
    <source>
        <strain evidence="1">CGMCC 1.3617</strain>
    </source>
</reference>
<accession>A0A917K610</accession>
<proteinExistence type="predicted"/>
<dbReference type="Proteomes" id="UP000661507">
    <property type="component" value="Unassembled WGS sequence"/>
</dbReference>
<comment type="caution">
    <text evidence="1">The sequence shown here is derived from an EMBL/GenBank/DDBJ whole genome shotgun (WGS) entry which is preliminary data.</text>
</comment>
<sequence length="93" mass="10597">MRTDDDPVLTQPWAVDFTIAVNRWSVAWRPMFERNDHVGLMLSIIPCEAAEEVEKLIAGRPPAVRNLIGRAYHHTPRAVCAIRAYRRQHAAPP</sequence>
<keyword evidence="2" id="KW-1185">Reference proteome</keyword>